<evidence type="ECO:0000313" key="5">
    <source>
        <dbReference type="EMBL" id="MEW4368122.1"/>
    </source>
</evidence>
<accession>A0ABV3MVA2</accession>
<dbReference type="SUPFAM" id="SSF56731">
    <property type="entry name" value="DNA primase core"/>
    <property type="match status" value="1"/>
</dbReference>
<dbReference type="InterPro" id="IPR034151">
    <property type="entry name" value="TOPRIM_DnaG_bac"/>
</dbReference>
<dbReference type="InterPro" id="IPR050219">
    <property type="entry name" value="DnaG_primase"/>
</dbReference>
<evidence type="ECO:0000259" key="4">
    <source>
        <dbReference type="PROSITE" id="PS50880"/>
    </source>
</evidence>
<feature type="region of interest" description="Disordered" evidence="2">
    <location>
        <begin position="244"/>
        <end position="265"/>
    </location>
</feature>
<keyword evidence="3" id="KW-1133">Transmembrane helix</keyword>
<keyword evidence="6" id="KW-1185">Reference proteome</keyword>
<dbReference type="Gene3D" id="3.90.980.10">
    <property type="entry name" value="DNA primase, catalytic core, N-terminal domain"/>
    <property type="match status" value="1"/>
</dbReference>
<keyword evidence="3" id="KW-0472">Membrane</keyword>
<evidence type="ECO:0000313" key="6">
    <source>
        <dbReference type="Proteomes" id="UP001554427"/>
    </source>
</evidence>
<comment type="caution">
    <text evidence="5">The sequence shown here is derived from an EMBL/GenBank/DDBJ whole genome shotgun (WGS) entry which is preliminary data.</text>
</comment>
<evidence type="ECO:0000256" key="2">
    <source>
        <dbReference type="SAM" id="MobiDB-lite"/>
    </source>
</evidence>
<evidence type="ECO:0000256" key="3">
    <source>
        <dbReference type="SAM" id="Phobius"/>
    </source>
</evidence>
<gene>
    <name evidence="5" type="ORF">ABVT42_21870</name>
</gene>
<keyword evidence="3" id="KW-0812">Transmembrane</keyword>
<reference evidence="5 6" key="1">
    <citation type="submission" date="2024-06" db="EMBL/GenBank/DDBJ databases">
        <title>Aliikangiella maris sp. nov., sp. nov., a phycosphere bacterium isolated from seawater and ecosystem role in Phaeocystis globosa blooms.</title>
        <authorList>
            <person name="Li F."/>
        </authorList>
    </citation>
    <scope>NUCLEOTIDE SEQUENCE [LARGE SCALE GENOMIC DNA]</scope>
    <source>
        <strain evidence="5 6">GXAS 306</strain>
    </source>
</reference>
<dbReference type="EMBL" id="JBFDAH010000074">
    <property type="protein sequence ID" value="MEW4368122.1"/>
    <property type="molecule type" value="Genomic_DNA"/>
</dbReference>
<protein>
    <submittedName>
        <fullName evidence="5">Toprim domain-containing protein</fullName>
    </submittedName>
</protein>
<name>A0ABV3MVA2_9GAMM</name>
<sequence>MIDFYHETLKQSPDALQYLESRGLNHPELINTFKLGFANRTLGYRLPEKNRKAGAEIRGRLQSVGILRKTGHEHFNGCLVVPVINEAHQVKEVYGRKILGSKLRKGTAQHLYLPGEHQGVWNAQCLAASDEIILCESLIDAMSFWVNGLRNVTTSYGTNGFTEELLNAFIQHEIKRVLIAYDRDEAGDNAAKKLAEHLKKYDIDCYRVLFPKGMDVNEYALQMNPADKALGLVVRKAEPMLSAKKRNDNESLKAEKTVNQEKETPPDLVAELPEPTAQVQPKVVSDVEAHINEREIKIVLGDRCYRVRGLSKNLSYDQLKVNVMVNKDEAIHVDTLELYNAKQRQTFIKIASSELGVEFDVIKKDLGKVLLKLEALQDEQIENKNQSAETNIELDEQEKNEALALLKDKNLLQRILSDFNECGVVGEETNKLVGYLASVSRKLDKPLAVIIQSSSAAGKSSLMDAVLNLMPEEERVQYSAMTGQSLFYMGETNLKNKILAIAEEEGAENASYALKLLQSEGEITIASTGKNATTGNMETQTYHVEGPVMLFLTTTAIDIDEELLNRCLVLTVNESGEQTEAIQQIQRMNQTLDGLLQSEIKSDLIKVHRNAQRLLRPLKVVNPYAEYLTFRSDKTRTRRDHVKYLTLIQTIALLHQYQRPIKTVTHQERVVEYVEVTLDDIDRANQLSHEILGKTLDELPPQTRKLLSLINHLVKTQCKAQGMDRTDYRFSRRTIREVTGWSDGQLKIHCGRLEEMEYLLVHRGGRGKLIEYELLYDGELKTERHMMGLIDVELLKQKYEYAAQKSGQKGNKSAPSQGQVSAKSDSGVVYFFTIILLANLFIIRLCKN</sequence>
<proteinExistence type="predicted"/>
<dbReference type="CDD" id="cd03364">
    <property type="entry name" value="TOPRIM_DnaG_primases"/>
    <property type="match status" value="1"/>
</dbReference>
<dbReference type="SMART" id="SM00493">
    <property type="entry name" value="TOPRIM"/>
    <property type="match status" value="1"/>
</dbReference>
<dbReference type="Pfam" id="PF13155">
    <property type="entry name" value="Toprim_2"/>
    <property type="match status" value="1"/>
</dbReference>
<feature type="domain" description="Toprim" evidence="4">
    <location>
        <begin position="130"/>
        <end position="213"/>
    </location>
</feature>
<feature type="compositionally biased region" description="Basic and acidic residues" evidence="2">
    <location>
        <begin position="245"/>
        <end position="265"/>
    </location>
</feature>
<keyword evidence="1" id="KW-0175">Coiled coil</keyword>
<evidence type="ECO:0000256" key="1">
    <source>
        <dbReference type="SAM" id="Coils"/>
    </source>
</evidence>
<dbReference type="Proteomes" id="UP001554427">
    <property type="component" value="Unassembled WGS sequence"/>
</dbReference>
<feature type="transmembrane region" description="Helical" evidence="3">
    <location>
        <begin position="827"/>
        <end position="846"/>
    </location>
</feature>
<dbReference type="RefSeq" id="WP_367024462.1">
    <property type="nucleotide sequence ID" value="NZ_JBFDAH010000074.1"/>
</dbReference>
<dbReference type="PANTHER" id="PTHR30313:SF2">
    <property type="entry name" value="DNA PRIMASE"/>
    <property type="match status" value="1"/>
</dbReference>
<dbReference type="PROSITE" id="PS50880">
    <property type="entry name" value="TOPRIM"/>
    <property type="match status" value="1"/>
</dbReference>
<dbReference type="PANTHER" id="PTHR30313">
    <property type="entry name" value="DNA PRIMASE"/>
    <property type="match status" value="1"/>
</dbReference>
<dbReference type="InterPro" id="IPR037068">
    <property type="entry name" value="DNA_primase_core_N_sf"/>
</dbReference>
<dbReference type="InterPro" id="IPR006171">
    <property type="entry name" value="TOPRIM_dom"/>
</dbReference>
<feature type="coiled-coil region" evidence="1">
    <location>
        <begin position="378"/>
        <end position="405"/>
    </location>
</feature>
<organism evidence="5 6">
    <name type="scientific">Aliikangiella maris</name>
    <dbReference type="NCBI Taxonomy" id="3162458"/>
    <lineage>
        <taxon>Bacteria</taxon>
        <taxon>Pseudomonadati</taxon>
        <taxon>Pseudomonadota</taxon>
        <taxon>Gammaproteobacteria</taxon>
        <taxon>Oceanospirillales</taxon>
        <taxon>Pleioneaceae</taxon>
        <taxon>Aliikangiella</taxon>
    </lineage>
</organism>
<dbReference type="Gene3D" id="3.40.1360.10">
    <property type="match status" value="1"/>
</dbReference>